<evidence type="ECO:0000256" key="2">
    <source>
        <dbReference type="ARBA" id="ARBA00023157"/>
    </source>
</evidence>
<sequence length="73" mass="8606">MESAESHSEFSCEPIRLRMCQDLPYNTTFMPNLLNHYDQQTAALAMEIWMFDSMSVHHQRSRVNHSQLGLQTY</sequence>
<keyword evidence="6" id="KW-1185">Reference proteome</keyword>
<dbReference type="InterPro" id="IPR020067">
    <property type="entry name" value="Frizzled_dom"/>
</dbReference>
<keyword evidence="1" id="KW-0217">Developmental protein</keyword>
<dbReference type="Proteomes" id="UP001352852">
    <property type="component" value="Unassembled WGS sequence"/>
</dbReference>
<dbReference type="EMBL" id="JAHUTJ010049248">
    <property type="protein sequence ID" value="MED6282769.1"/>
    <property type="molecule type" value="Genomic_DNA"/>
</dbReference>
<proteinExistence type="predicted"/>
<dbReference type="Gene3D" id="1.10.2000.10">
    <property type="entry name" value="Frizzled cysteine-rich domain"/>
    <property type="match status" value="1"/>
</dbReference>
<dbReference type="PANTHER" id="PTHR11309:SF22">
    <property type="entry name" value="FRIZZLED-3"/>
    <property type="match status" value="1"/>
</dbReference>
<evidence type="ECO:0000256" key="3">
    <source>
        <dbReference type="PROSITE-ProRule" id="PRU00090"/>
    </source>
</evidence>
<protein>
    <recommendedName>
        <fullName evidence="4">FZ domain-containing protein</fullName>
    </recommendedName>
</protein>
<organism evidence="5 6">
    <name type="scientific">Characodon lateralis</name>
    <dbReference type="NCBI Taxonomy" id="208331"/>
    <lineage>
        <taxon>Eukaryota</taxon>
        <taxon>Metazoa</taxon>
        <taxon>Chordata</taxon>
        <taxon>Craniata</taxon>
        <taxon>Vertebrata</taxon>
        <taxon>Euteleostomi</taxon>
        <taxon>Actinopterygii</taxon>
        <taxon>Neopterygii</taxon>
        <taxon>Teleostei</taxon>
        <taxon>Neoteleostei</taxon>
        <taxon>Acanthomorphata</taxon>
        <taxon>Ovalentaria</taxon>
        <taxon>Atherinomorphae</taxon>
        <taxon>Cyprinodontiformes</taxon>
        <taxon>Goodeidae</taxon>
        <taxon>Characodon</taxon>
    </lineage>
</organism>
<evidence type="ECO:0000256" key="1">
    <source>
        <dbReference type="ARBA" id="ARBA00022473"/>
    </source>
</evidence>
<dbReference type="InterPro" id="IPR015526">
    <property type="entry name" value="Frizzled/SFRP"/>
</dbReference>
<comment type="caution">
    <text evidence="5">The sequence shown here is derived from an EMBL/GenBank/DDBJ whole genome shotgun (WGS) entry which is preliminary data.</text>
</comment>
<evidence type="ECO:0000313" key="6">
    <source>
        <dbReference type="Proteomes" id="UP001352852"/>
    </source>
</evidence>
<dbReference type="PANTHER" id="PTHR11309">
    <property type="entry name" value="FRIZZLED"/>
    <property type="match status" value="1"/>
</dbReference>
<keyword evidence="2" id="KW-1015">Disulfide bond</keyword>
<feature type="domain" description="FZ" evidence="4">
    <location>
        <begin position="7"/>
        <end position="49"/>
    </location>
</feature>
<dbReference type="SUPFAM" id="SSF63501">
    <property type="entry name" value="Frizzled cysteine-rich domain"/>
    <property type="match status" value="1"/>
</dbReference>
<dbReference type="Pfam" id="PF01392">
    <property type="entry name" value="Fz"/>
    <property type="match status" value="1"/>
</dbReference>
<dbReference type="InterPro" id="IPR036790">
    <property type="entry name" value="Frizzled_dom_sf"/>
</dbReference>
<evidence type="ECO:0000259" key="4">
    <source>
        <dbReference type="PROSITE" id="PS50038"/>
    </source>
</evidence>
<comment type="caution">
    <text evidence="3">Lacks conserved residue(s) required for the propagation of feature annotation.</text>
</comment>
<evidence type="ECO:0000313" key="5">
    <source>
        <dbReference type="EMBL" id="MED6282769.1"/>
    </source>
</evidence>
<name>A0ABU7E6A9_9TELE</name>
<accession>A0ABU7E6A9</accession>
<dbReference type="PROSITE" id="PS50038">
    <property type="entry name" value="FZ"/>
    <property type="match status" value="1"/>
</dbReference>
<gene>
    <name evidence="5" type="ORF">CHARACLAT_001701</name>
</gene>
<reference evidence="5 6" key="1">
    <citation type="submission" date="2021-06" db="EMBL/GenBank/DDBJ databases">
        <authorList>
            <person name="Palmer J.M."/>
        </authorList>
    </citation>
    <scope>NUCLEOTIDE SEQUENCE [LARGE SCALE GENOMIC DNA]</scope>
    <source>
        <strain evidence="5 6">CL_MEX2019</strain>
        <tissue evidence="5">Muscle</tissue>
    </source>
</reference>